<evidence type="ECO:0000256" key="3">
    <source>
        <dbReference type="ARBA" id="ARBA00022840"/>
    </source>
</evidence>
<organism evidence="6 7">
    <name type="scientific">Vibrio tapetis subsp. tapetis</name>
    <dbReference type="NCBI Taxonomy" id="1671868"/>
    <lineage>
        <taxon>Bacteria</taxon>
        <taxon>Pseudomonadati</taxon>
        <taxon>Pseudomonadota</taxon>
        <taxon>Gammaproteobacteria</taxon>
        <taxon>Vibrionales</taxon>
        <taxon>Vibrionaceae</taxon>
        <taxon>Vibrio</taxon>
    </lineage>
</organism>
<keyword evidence="3 6" id="KW-0067">ATP-binding</keyword>
<sequence>MPILFTHQLGYQFADGHQILHNINCSMTASRVALVGKNGCGKSLLVALLTEQKTPTQGYVRLNGKVVTYSQLPSDLLRTDITVAEYLEVSEVLNALKRIENGECSTQLFDLIGEQWQLKSELLTMLSEMGLPQDLDLVCNKLSGGQLAKLQLWKLFQSAADLLVLDEPSNHLDFDAKTWLIEQMQRFSGHILLVSHDRMLLREMEQIWELSSLGLTQFGGNYDFYAEQKAQAVSALERQMASVQKQQKKLEVQAQKNREKAEQRASQGNRMRKDGSQPKILLDGMKNSAEQSVSNRLKNESGRSEMLAKTSQSLSNRYEQVKAQRLYIDSCKQRSADAFFLDQAVLPYVANEALTFAISSQCRVHVMGPNGSGKSTLMQVLQGKVTLLSGELRVNTEMHYLDQNFSLLDNKISLLDTMRHFCEGILESDARTLLAGVGFRKDSVFRQVSNLSGGEKMKLSMLVVTHQPEQPFLLLDEPDNHLDLDSKHLLAEALNSYQGGFALISHDADFVQECGMTSQLVLQAAG</sequence>
<dbReference type="InterPro" id="IPR050611">
    <property type="entry name" value="ABCF"/>
</dbReference>
<evidence type="ECO:0000256" key="1">
    <source>
        <dbReference type="ARBA" id="ARBA00022737"/>
    </source>
</evidence>
<dbReference type="Pfam" id="PF00005">
    <property type="entry name" value="ABC_tran"/>
    <property type="match status" value="2"/>
</dbReference>
<accession>A0A2N8ZJT2</accession>
<protein>
    <submittedName>
        <fullName evidence="6">Putative ABC transporter ATP-binding protein</fullName>
    </submittedName>
</protein>
<dbReference type="RefSeq" id="WP_102524448.1">
    <property type="nucleotide sequence ID" value="NZ_LT960612.1"/>
</dbReference>
<dbReference type="InterPro" id="IPR032781">
    <property type="entry name" value="ABC_tran_Xtn"/>
</dbReference>
<dbReference type="OrthoDB" id="9808609at2"/>
<dbReference type="InterPro" id="IPR003439">
    <property type="entry name" value="ABC_transporter-like_ATP-bd"/>
</dbReference>
<dbReference type="PANTHER" id="PTHR19211:SF6">
    <property type="entry name" value="BLL7188 PROTEIN"/>
    <property type="match status" value="1"/>
</dbReference>
<dbReference type="EMBL" id="LT960612">
    <property type="protein sequence ID" value="SON52126.1"/>
    <property type="molecule type" value="Genomic_DNA"/>
</dbReference>
<dbReference type="Proteomes" id="UP000235828">
    <property type="component" value="Chromosome B"/>
</dbReference>
<dbReference type="GO" id="GO:0016887">
    <property type="term" value="F:ATP hydrolysis activity"/>
    <property type="evidence" value="ECO:0007669"/>
    <property type="project" value="InterPro"/>
</dbReference>
<dbReference type="Gene3D" id="3.40.50.300">
    <property type="entry name" value="P-loop containing nucleotide triphosphate hydrolases"/>
    <property type="match status" value="2"/>
</dbReference>
<evidence type="ECO:0000313" key="6">
    <source>
        <dbReference type="EMBL" id="SON52126.1"/>
    </source>
</evidence>
<dbReference type="GO" id="GO:0005524">
    <property type="term" value="F:ATP binding"/>
    <property type="evidence" value="ECO:0007669"/>
    <property type="project" value="UniProtKB-KW"/>
</dbReference>
<keyword evidence="2" id="KW-0547">Nucleotide-binding</keyword>
<evidence type="ECO:0000256" key="2">
    <source>
        <dbReference type="ARBA" id="ARBA00022741"/>
    </source>
</evidence>
<reference evidence="6 7" key="1">
    <citation type="submission" date="2017-10" db="EMBL/GenBank/DDBJ databases">
        <authorList>
            <person name="Banno H."/>
            <person name="Chua N.-H."/>
        </authorList>
    </citation>
    <scope>NUCLEOTIDE SEQUENCE [LARGE SCALE GENOMIC DNA]</scope>
    <source>
        <strain evidence="6">Vibrio tapetis CECT4600</strain>
    </source>
</reference>
<evidence type="ECO:0000259" key="5">
    <source>
        <dbReference type="PROSITE" id="PS50893"/>
    </source>
</evidence>
<gene>
    <name evidence="6" type="ORF">VTAP4600_B0515</name>
</gene>
<dbReference type="PANTHER" id="PTHR19211">
    <property type="entry name" value="ATP-BINDING TRANSPORT PROTEIN-RELATED"/>
    <property type="match status" value="1"/>
</dbReference>
<dbReference type="KEGG" id="vta:B0515"/>
<feature type="compositionally biased region" description="Basic and acidic residues" evidence="4">
    <location>
        <begin position="248"/>
        <end position="263"/>
    </location>
</feature>
<dbReference type="Pfam" id="PF12848">
    <property type="entry name" value="ABC_tran_Xtn"/>
    <property type="match status" value="1"/>
</dbReference>
<dbReference type="SUPFAM" id="SSF52540">
    <property type="entry name" value="P-loop containing nucleoside triphosphate hydrolases"/>
    <property type="match status" value="2"/>
</dbReference>
<dbReference type="AlphaFoldDB" id="A0A2N8ZJT2"/>
<keyword evidence="7" id="KW-1185">Reference proteome</keyword>
<feature type="domain" description="ABC transporter" evidence="5">
    <location>
        <begin position="4"/>
        <end position="238"/>
    </location>
</feature>
<name>A0A2N8ZJT2_9VIBR</name>
<dbReference type="SMART" id="SM00382">
    <property type="entry name" value="AAA"/>
    <property type="match status" value="2"/>
</dbReference>
<evidence type="ECO:0000256" key="4">
    <source>
        <dbReference type="SAM" id="MobiDB-lite"/>
    </source>
</evidence>
<dbReference type="PROSITE" id="PS50893">
    <property type="entry name" value="ABC_TRANSPORTER_2"/>
    <property type="match status" value="1"/>
</dbReference>
<dbReference type="InterPro" id="IPR003593">
    <property type="entry name" value="AAA+_ATPase"/>
</dbReference>
<proteinExistence type="predicted"/>
<keyword evidence="1" id="KW-0677">Repeat</keyword>
<dbReference type="InterPro" id="IPR027417">
    <property type="entry name" value="P-loop_NTPase"/>
</dbReference>
<evidence type="ECO:0000313" key="7">
    <source>
        <dbReference type="Proteomes" id="UP000235828"/>
    </source>
</evidence>
<feature type="region of interest" description="Disordered" evidence="4">
    <location>
        <begin position="247"/>
        <end position="305"/>
    </location>
</feature>